<reference evidence="14" key="1">
    <citation type="journal article" date="2014" name="Int. J. Syst. Evol. Microbiol.">
        <title>Complete genome sequence of Corynebacterium casei LMG S-19264T (=DSM 44701T), isolated from a smear-ripened cheese.</title>
        <authorList>
            <consortium name="US DOE Joint Genome Institute (JGI-PGF)"/>
            <person name="Walter F."/>
            <person name="Albersmeier A."/>
            <person name="Kalinowski J."/>
            <person name="Ruckert C."/>
        </authorList>
    </citation>
    <scope>NUCLEOTIDE SEQUENCE</scope>
    <source>
        <strain evidence="14">JCM 4784</strain>
    </source>
</reference>
<evidence type="ECO:0000256" key="6">
    <source>
        <dbReference type="ARBA" id="ARBA00022741"/>
    </source>
</evidence>
<evidence type="ECO:0000256" key="2">
    <source>
        <dbReference type="ARBA" id="ARBA00022448"/>
    </source>
</evidence>
<protein>
    <submittedName>
        <fullName evidence="14">Multidrug ABC transporter ATP-binding protein</fullName>
    </submittedName>
</protein>
<feature type="transmembrane region" description="Helical" evidence="11">
    <location>
        <begin position="165"/>
        <end position="184"/>
    </location>
</feature>
<evidence type="ECO:0000256" key="9">
    <source>
        <dbReference type="ARBA" id="ARBA00023136"/>
    </source>
</evidence>
<feature type="transmembrane region" description="Helical" evidence="11">
    <location>
        <begin position="252"/>
        <end position="274"/>
    </location>
</feature>
<dbReference type="InterPro" id="IPR027417">
    <property type="entry name" value="P-loop_NTPase"/>
</dbReference>
<evidence type="ECO:0000256" key="1">
    <source>
        <dbReference type="ARBA" id="ARBA00004429"/>
    </source>
</evidence>
<keyword evidence="2" id="KW-0813">Transport</keyword>
<dbReference type="PROSITE" id="PS50893">
    <property type="entry name" value="ABC_TRANSPORTER_2"/>
    <property type="match status" value="1"/>
</dbReference>
<dbReference type="Pfam" id="PF00005">
    <property type="entry name" value="ABC_tran"/>
    <property type="match status" value="1"/>
</dbReference>
<gene>
    <name evidence="14" type="ORF">GCM10018785_62630</name>
</gene>
<dbReference type="GO" id="GO:0015421">
    <property type="term" value="F:ABC-type oligopeptide transporter activity"/>
    <property type="evidence" value="ECO:0007669"/>
    <property type="project" value="TreeGrafter"/>
</dbReference>
<evidence type="ECO:0000256" key="11">
    <source>
        <dbReference type="SAM" id="Phobius"/>
    </source>
</evidence>
<dbReference type="InterPro" id="IPR017871">
    <property type="entry name" value="ABC_transporter-like_CS"/>
</dbReference>
<evidence type="ECO:0000256" key="4">
    <source>
        <dbReference type="ARBA" id="ARBA00022519"/>
    </source>
</evidence>
<keyword evidence="8 11" id="KW-1133">Transmembrane helix</keyword>
<dbReference type="Proteomes" id="UP000608024">
    <property type="component" value="Unassembled WGS sequence"/>
</dbReference>
<dbReference type="PANTHER" id="PTHR43394">
    <property type="entry name" value="ATP-DEPENDENT PERMEASE MDL1, MITOCHONDRIAL"/>
    <property type="match status" value="1"/>
</dbReference>
<dbReference type="InterPro" id="IPR003593">
    <property type="entry name" value="AAA+_ATPase"/>
</dbReference>
<name>A0A919A524_9ACTN</name>
<keyword evidence="3" id="KW-1003">Cell membrane</keyword>
<dbReference type="RefSeq" id="WP_190139499.1">
    <property type="nucleotide sequence ID" value="NZ_BNBT01000144.1"/>
</dbReference>
<dbReference type="Gene3D" id="3.40.50.300">
    <property type="entry name" value="P-loop containing nucleotide triphosphate hydrolases"/>
    <property type="match status" value="1"/>
</dbReference>
<dbReference type="FunFam" id="3.40.50.300:FF:000221">
    <property type="entry name" value="Multidrug ABC transporter ATP-binding protein"/>
    <property type="match status" value="1"/>
</dbReference>
<evidence type="ECO:0000259" key="12">
    <source>
        <dbReference type="PROSITE" id="PS50893"/>
    </source>
</evidence>
<keyword evidence="6" id="KW-0547">Nucleotide-binding</keyword>
<dbReference type="PROSITE" id="PS50929">
    <property type="entry name" value="ABC_TM1F"/>
    <property type="match status" value="1"/>
</dbReference>
<evidence type="ECO:0000256" key="5">
    <source>
        <dbReference type="ARBA" id="ARBA00022692"/>
    </source>
</evidence>
<dbReference type="InterPro" id="IPR003439">
    <property type="entry name" value="ABC_transporter-like_ATP-bd"/>
</dbReference>
<evidence type="ECO:0000256" key="3">
    <source>
        <dbReference type="ARBA" id="ARBA00022475"/>
    </source>
</evidence>
<dbReference type="Pfam" id="PF00664">
    <property type="entry name" value="ABC_membrane"/>
    <property type="match status" value="1"/>
</dbReference>
<feature type="transmembrane region" description="Helical" evidence="11">
    <location>
        <begin position="25"/>
        <end position="45"/>
    </location>
</feature>
<dbReference type="PANTHER" id="PTHR43394:SF1">
    <property type="entry name" value="ATP-BINDING CASSETTE SUB-FAMILY B MEMBER 10, MITOCHONDRIAL"/>
    <property type="match status" value="1"/>
</dbReference>
<feature type="transmembrane region" description="Helical" evidence="11">
    <location>
        <begin position="294"/>
        <end position="316"/>
    </location>
</feature>
<feature type="domain" description="ABC transporter" evidence="12">
    <location>
        <begin position="345"/>
        <end position="581"/>
    </location>
</feature>
<keyword evidence="9 11" id="KW-0472">Membrane</keyword>
<dbReference type="GO" id="GO:0005524">
    <property type="term" value="F:ATP binding"/>
    <property type="evidence" value="ECO:0007669"/>
    <property type="project" value="UniProtKB-KW"/>
</dbReference>
<organism evidence="14 15">
    <name type="scientific">Streptomyces longispororuber</name>
    <dbReference type="NCBI Taxonomy" id="68230"/>
    <lineage>
        <taxon>Bacteria</taxon>
        <taxon>Bacillati</taxon>
        <taxon>Actinomycetota</taxon>
        <taxon>Actinomycetes</taxon>
        <taxon>Kitasatosporales</taxon>
        <taxon>Streptomycetaceae</taxon>
        <taxon>Streptomyces</taxon>
    </lineage>
</organism>
<dbReference type="Gene3D" id="1.20.1560.10">
    <property type="entry name" value="ABC transporter type 1, transmembrane domain"/>
    <property type="match status" value="1"/>
</dbReference>
<evidence type="ECO:0000259" key="13">
    <source>
        <dbReference type="PROSITE" id="PS50929"/>
    </source>
</evidence>
<evidence type="ECO:0000313" key="15">
    <source>
        <dbReference type="Proteomes" id="UP000608024"/>
    </source>
</evidence>
<dbReference type="InterPro" id="IPR039421">
    <property type="entry name" value="Type_1_exporter"/>
</dbReference>
<keyword evidence="7 14" id="KW-0067">ATP-binding</keyword>
<dbReference type="AlphaFoldDB" id="A0A919A524"/>
<evidence type="ECO:0000256" key="10">
    <source>
        <dbReference type="ARBA" id="ARBA00023455"/>
    </source>
</evidence>
<keyword evidence="15" id="KW-1185">Reference proteome</keyword>
<reference evidence="14" key="2">
    <citation type="submission" date="2020-09" db="EMBL/GenBank/DDBJ databases">
        <authorList>
            <person name="Sun Q."/>
            <person name="Ohkuma M."/>
        </authorList>
    </citation>
    <scope>NUCLEOTIDE SEQUENCE</scope>
    <source>
        <strain evidence="14">JCM 4784</strain>
    </source>
</reference>
<comment type="caution">
    <text evidence="14">The sequence shown here is derived from an EMBL/GenBank/DDBJ whole genome shotgun (WGS) entry which is preliminary data.</text>
</comment>
<dbReference type="SUPFAM" id="SSF52540">
    <property type="entry name" value="P-loop containing nucleoside triphosphate hydrolases"/>
    <property type="match status" value="1"/>
</dbReference>
<comment type="subcellular location">
    <subcellularLocation>
        <location evidence="1">Cell inner membrane</location>
        <topology evidence="1">Multi-pass membrane protein</topology>
    </subcellularLocation>
</comment>
<dbReference type="SUPFAM" id="SSF90123">
    <property type="entry name" value="ABC transporter transmembrane region"/>
    <property type="match status" value="1"/>
</dbReference>
<dbReference type="EMBL" id="BNBT01000144">
    <property type="protein sequence ID" value="GHE86347.1"/>
    <property type="molecule type" value="Genomic_DNA"/>
</dbReference>
<dbReference type="SMART" id="SM00382">
    <property type="entry name" value="AAA"/>
    <property type="match status" value="1"/>
</dbReference>
<comment type="similarity">
    <text evidence="10">Belongs to the ABC transporter superfamily. Siderophore-Fe(3+) uptake transporter (SIUT) (TC 3.A.1.21) family.</text>
</comment>
<evidence type="ECO:0000313" key="14">
    <source>
        <dbReference type="EMBL" id="GHE86347.1"/>
    </source>
</evidence>
<accession>A0A919A524</accession>
<sequence>MTAAPAPAVPWRRVAGLFAAYRRSLGLLALLLAVDALVSITWPFLLKGILDVALPQQRPGLLTALALGMVAVAVVTNALDAWQTLISTRVGQGVLHDLRTGVYARLQGMSLRFFTHRSAGETQSRIMNDVGGMQSTVTSAATALVSHLTSVLAISASMLVLDWRLALMCLPLLALFAWISDRVGKERLDMTRGKQRRLTSLAGMVGDSLSVSGVILSRTMGGGPTLTARFRDASAGLAAAEVRTAVAGRWRLSLIGMVMAAVPALLYWIAGVLLDGTDSASLGTLVAFVALQQALLWPAVGLLTTGVQIQASLALFERVFGYLDLDTDIAEAPAPVELAAPRGDVRFERVTFSYGETAGRPALADVDLVIPAGTHVAVVGETGSGKTTLGYLLPRLYDASTGRVLIDGVDVRDLSLASLSRTVGVVSQESYFFNASIWDNLRFAKEDATADDILRATRIARVHDTIAGLPDGYDTVLGERGYRFSGGERQRLALARTLLRDPAVLVLDEATSALDPHTEHEIQTALAEATAGLTRVSITHRLSTVRDAHMIVVLDRGRVVEQGTHEHLLAAGGRYARLVEHDLTPTP</sequence>
<keyword evidence="5 11" id="KW-0812">Transmembrane</keyword>
<dbReference type="CDD" id="cd18550">
    <property type="entry name" value="ABC_6TM_exporter_like"/>
    <property type="match status" value="1"/>
</dbReference>
<evidence type="ECO:0000256" key="7">
    <source>
        <dbReference type="ARBA" id="ARBA00022840"/>
    </source>
</evidence>
<dbReference type="InterPro" id="IPR036640">
    <property type="entry name" value="ABC1_TM_sf"/>
</dbReference>
<keyword evidence="4" id="KW-0997">Cell inner membrane</keyword>
<dbReference type="InterPro" id="IPR011527">
    <property type="entry name" value="ABC1_TM_dom"/>
</dbReference>
<feature type="transmembrane region" description="Helical" evidence="11">
    <location>
        <begin position="60"/>
        <end position="79"/>
    </location>
</feature>
<dbReference type="PROSITE" id="PS00211">
    <property type="entry name" value="ABC_TRANSPORTER_1"/>
    <property type="match status" value="1"/>
</dbReference>
<evidence type="ECO:0000256" key="8">
    <source>
        <dbReference type="ARBA" id="ARBA00022989"/>
    </source>
</evidence>
<dbReference type="GO" id="GO:0005886">
    <property type="term" value="C:plasma membrane"/>
    <property type="evidence" value="ECO:0007669"/>
    <property type="project" value="UniProtKB-SubCell"/>
</dbReference>
<proteinExistence type="inferred from homology"/>
<dbReference type="GO" id="GO:0016887">
    <property type="term" value="F:ATP hydrolysis activity"/>
    <property type="evidence" value="ECO:0007669"/>
    <property type="project" value="InterPro"/>
</dbReference>
<feature type="transmembrane region" description="Helical" evidence="11">
    <location>
        <begin position="137"/>
        <end position="159"/>
    </location>
</feature>
<feature type="domain" description="ABC transmembrane type-1" evidence="13">
    <location>
        <begin position="27"/>
        <end position="311"/>
    </location>
</feature>